<dbReference type="EMBL" id="PYSW02000040">
    <property type="protein sequence ID" value="KAG2375157.1"/>
    <property type="molecule type" value="Genomic_DNA"/>
</dbReference>
<dbReference type="GeneID" id="68102615"/>
<accession>A0AA88KJR5</accession>
<gene>
    <name evidence="2" type="ORF">C9374_010161</name>
</gene>
<dbReference type="RefSeq" id="XP_044544331.1">
    <property type="nucleotide sequence ID" value="XM_044685675.1"/>
</dbReference>
<sequence length="234" mass="26427">MPNLYHVLTGVSRTAEIPTISTHHRKQLRAKSSILSGKNTVFTKSNSFMFLERPQNNQDDSDEYDSDNEIILVHSPNTLTTNIERVAAEENTRKKQVMFDPVTSSGGMGGSQPSSSTEGMGTTMVKKDRPLQRKPIQDVSPQLLRAMNSKEVPSNCVLPIITEPKTKRKYEMINTKWPDTGIPMVSVSPSVTTMFSDSRNQQYTAESKRKKKKETPPDIYQPQKKSFWQSLFSL</sequence>
<feature type="region of interest" description="Disordered" evidence="1">
    <location>
        <begin position="100"/>
        <end position="122"/>
    </location>
</feature>
<name>A0AA88KJR5_NAELO</name>
<evidence type="ECO:0000313" key="3">
    <source>
        <dbReference type="Proteomes" id="UP000816034"/>
    </source>
</evidence>
<feature type="compositionally biased region" description="Polar residues" evidence="1">
    <location>
        <begin position="195"/>
        <end position="205"/>
    </location>
</feature>
<evidence type="ECO:0000313" key="2">
    <source>
        <dbReference type="EMBL" id="KAG2375157.1"/>
    </source>
</evidence>
<evidence type="ECO:0000256" key="1">
    <source>
        <dbReference type="SAM" id="MobiDB-lite"/>
    </source>
</evidence>
<dbReference type="AlphaFoldDB" id="A0AA88KJR5"/>
<protein>
    <submittedName>
        <fullName evidence="2">Uncharacterized protein</fullName>
    </submittedName>
</protein>
<dbReference type="Proteomes" id="UP000816034">
    <property type="component" value="Unassembled WGS sequence"/>
</dbReference>
<organism evidence="2 3">
    <name type="scientific">Naegleria lovaniensis</name>
    <name type="common">Amoeba</name>
    <dbReference type="NCBI Taxonomy" id="51637"/>
    <lineage>
        <taxon>Eukaryota</taxon>
        <taxon>Discoba</taxon>
        <taxon>Heterolobosea</taxon>
        <taxon>Tetramitia</taxon>
        <taxon>Eutetramitia</taxon>
        <taxon>Vahlkampfiidae</taxon>
        <taxon>Naegleria</taxon>
    </lineage>
</organism>
<feature type="region of interest" description="Disordered" evidence="1">
    <location>
        <begin position="195"/>
        <end position="221"/>
    </location>
</feature>
<reference evidence="2 3" key="1">
    <citation type="journal article" date="2018" name="BMC Genomics">
        <title>The genome of Naegleria lovaniensis, the basis for a comparative approach to unravel pathogenicity factors of the human pathogenic amoeba N. fowleri.</title>
        <authorList>
            <person name="Liechti N."/>
            <person name="Schurch N."/>
            <person name="Bruggmann R."/>
            <person name="Wittwer M."/>
        </authorList>
    </citation>
    <scope>NUCLEOTIDE SEQUENCE [LARGE SCALE GENOMIC DNA]</scope>
    <source>
        <strain evidence="2 3">ATCC 30569</strain>
    </source>
</reference>
<comment type="caution">
    <text evidence="2">The sequence shown here is derived from an EMBL/GenBank/DDBJ whole genome shotgun (WGS) entry which is preliminary data.</text>
</comment>
<proteinExistence type="predicted"/>
<keyword evidence="3" id="KW-1185">Reference proteome</keyword>